<gene>
    <name evidence="2" type="ORF">ACFQ07_14400</name>
</gene>
<name>A0ABW3CHL8_9ACTN</name>
<feature type="non-terminal residue" evidence="2">
    <location>
        <position position="1"/>
    </location>
</feature>
<dbReference type="InterPro" id="IPR036291">
    <property type="entry name" value="NAD(P)-bd_dom_sf"/>
</dbReference>
<evidence type="ECO:0000313" key="3">
    <source>
        <dbReference type="Proteomes" id="UP001597083"/>
    </source>
</evidence>
<keyword evidence="3" id="KW-1185">Reference proteome</keyword>
<sequence>AVTAAADIMVPAALGGVLTPEIVPSLRCAAIVGPANNQLAVPEVADLLHERDILWVPDYIASAGGVIYALTRELHHGTDEEARDRVQNVENTVAELLDAAVQAGTAPAHSATELTRHRLKR</sequence>
<dbReference type="PANTHER" id="PTHR42722:SF1">
    <property type="entry name" value="VALINE DEHYDROGENASE"/>
    <property type="match status" value="1"/>
</dbReference>
<dbReference type="SUPFAM" id="SSF51735">
    <property type="entry name" value="NAD(P)-binding Rossmann-fold domains"/>
    <property type="match status" value="1"/>
</dbReference>
<proteinExistence type="predicted"/>
<dbReference type="EMBL" id="JBHTIR010002154">
    <property type="protein sequence ID" value="MFD0853425.1"/>
    <property type="molecule type" value="Genomic_DNA"/>
</dbReference>
<organism evidence="2 3">
    <name type="scientific">Actinomadura adrarensis</name>
    <dbReference type="NCBI Taxonomy" id="1819600"/>
    <lineage>
        <taxon>Bacteria</taxon>
        <taxon>Bacillati</taxon>
        <taxon>Actinomycetota</taxon>
        <taxon>Actinomycetes</taxon>
        <taxon>Streptosporangiales</taxon>
        <taxon>Thermomonosporaceae</taxon>
        <taxon>Actinomadura</taxon>
    </lineage>
</organism>
<evidence type="ECO:0000259" key="1">
    <source>
        <dbReference type="SMART" id="SM00839"/>
    </source>
</evidence>
<dbReference type="Pfam" id="PF00208">
    <property type="entry name" value="ELFV_dehydrog"/>
    <property type="match status" value="1"/>
</dbReference>
<dbReference type="Proteomes" id="UP001597083">
    <property type="component" value="Unassembled WGS sequence"/>
</dbReference>
<dbReference type="PANTHER" id="PTHR42722">
    <property type="entry name" value="LEUCINE DEHYDROGENASE"/>
    <property type="match status" value="1"/>
</dbReference>
<dbReference type="Gene3D" id="3.40.50.720">
    <property type="entry name" value="NAD(P)-binding Rossmann-like Domain"/>
    <property type="match status" value="1"/>
</dbReference>
<dbReference type="InterPro" id="IPR006096">
    <property type="entry name" value="Glu/Leu/Phe/Val/Trp_DH_C"/>
</dbReference>
<accession>A0ABW3CHL8</accession>
<evidence type="ECO:0000313" key="2">
    <source>
        <dbReference type="EMBL" id="MFD0853425.1"/>
    </source>
</evidence>
<comment type="caution">
    <text evidence="2">The sequence shown here is derived from an EMBL/GenBank/DDBJ whole genome shotgun (WGS) entry which is preliminary data.</text>
</comment>
<dbReference type="InterPro" id="IPR016211">
    <property type="entry name" value="Glu/Phe/Leu/Val/Trp_DH_bac/arc"/>
</dbReference>
<dbReference type="SMART" id="SM00839">
    <property type="entry name" value="ELFV_dehydrog"/>
    <property type="match status" value="1"/>
</dbReference>
<reference evidence="3" key="1">
    <citation type="journal article" date="2019" name="Int. J. Syst. Evol. Microbiol.">
        <title>The Global Catalogue of Microorganisms (GCM) 10K type strain sequencing project: providing services to taxonomists for standard genome sequencing and annotation.</title>
        <authorList>
            <consortium name="The Broad Institute Genomics Platform"/>
            <consortium name="The Broad Institute Genome Sequencing Center for Infectious Disease"/>
            <person name="Wu L."/>
            <person name="Ma J."/>
        </authorList>
    </citation>
    <scope>NUCLEOTIDE SEQUENCE [LARGE SCALE GENOMIC DNA]</scope>
    <source>
        <strain evidence="3">JCM 31696</strain>
    </source>
</reference>
<feature type="domain" description="Glutamate/phenylalanine/leucine/valine/L-tryptophan dehydrogenase C-terminal" evidence="1">
    <location>
        <begin position="1"/>
        <end position="121"/>
    </location>
</feature>
<protein>
    <recommendedName>
        <fullName evidence="1">Glutamate/phenylalanine/leucine/valine/L-tryptophan dehydrogenase C-terminal domain-containing protein</fullName>
    </recommendedName>
</protein>